<dbReference type="InterPro" id="IPR021684">
    <property type="entry name" value="WBP1-like"/>
</dbReference>
<feature type="region of interest" description="Disordered" evidence="1">
    <location>
        <begin position="430"/>
        <end position="465"/>
    </location>
</feature>
<keyword evidence="2" id="KW-0812">Transmembrane</keyword>
<keyword evidence="4" id="KW-1185">Reference proteome</keyword>
<gene>
    <name evidence="3" type="ORF">NXF25_011624</name>
</gene>
<feature type="compositionally biased region" description="Polar residues" evidence="1">
    <location>
        <begin position="272"/>
        <end position="304"/>
    </location>
</feature>
<sequence length="486" mass="53328">MVAGSSRPIDMEGGTGLERGLLSIACLRCIGWLTDGKLGAGNTASPPQDAATASHLSPGRQLVIGWPAGGRECHYLQQSVAGSQEETGRWECVSPAGRKAGCWTQQLGVRYANRRCGKLQKTGGEDTKGQEAQLGIVCETFTLNFEEVQLNDKETCIGINNQSYSCETGHCCGQSQCCNYYYELWWFWLVWTIIIILSCCCVCHHRRAKHRLQAQQRQHEINLIAYREAHNYSTLPFYFRFLPNYLLPPYEEVVNRPPTPPPPYSALHQQCIPPSNGSTAPDTRNLQTAQAGTLSGAGSNNGNMDSAASPSIGHSESSSPPVEQSATKAACGEPRHSNSRVELEDAADHVSTSDKESECKEELLKDYNSESLDPNSAFSDAKDKTPGRHRRFTGDSGIEICICNQDHHDNDLKELDGFFDDGSMDFCDSCSGHPPHGDEEEGLFSASDEQHGEHNHHHLSRQPVGVLLNTINEQDSPNSYANTSPS</sequence>
<dbReference type="PANTHER" id="PTHR16209:SF4">
    <property type="entry name" value="WW DOMAIN BINDING PROTEIN 1-LIKE"/>
    <property type="match status" value="1"/>
</dbReference>
<feature type="region of interest" description="Disordered" evidence="1">
    <location>
        <begin position="257"/>
        <end position="389"/>
    </location>
</feature>
<name>A0AAW1BFE3_CROAD</name>
<keyword evidence="2" id="KW-0472">Membrane</keyword>
<dbReference type="InterPro" id="IPR051994">
    <property type="entry name" value="WW_domain-binding"/>
</dbReference>
<dbReference type="Pfam" id="PF11669">
    <property type="entry name" value="WBP-1"/>
    <property type="match status" value="1"/>
</dbReference>
<feature type="transmembrane region" description="Helical" evidence="2">
    <location>
        <begin position="184"/>
        <end position="203"/>
    </location>
</feature>
<accession>A0AAW1BFE3</accession>
<dbReference type="EMBL" id="JAOTOJ010000005">
    <property type="protein sequence ID" value="KAK9400910.1"/>
    <property type="molecule type" value="Genomic_DNA"/>
</dbReference>
<evidence type="ECO:0000313" key="4">
    <source>
        <dbReference type="Proteomes" id="UP001474421"/>
    </source>
</evidence>
<dbReference type="Proteomes" id="UP001474421">
    <property type="component" value="Unassembled WGS sequence"/>
</dbReference>
<feature type="compositionally biased region" description="Polar residues" evidence="1">
    <location>
        <begin position="369"/>
        <end position="378"/>
    </location>
</feature>
<proteinExistence type="predicted"/>
<dbReference type="AlphaFoldDB" id="A0AAW1BFE3"/>
<feature type="compositionally biased region" description="Basic and acidic residues" evidence="1">
    <location>
        <begin position="333"/>
        <end position="368"/>
    </location>
</feature>
<evidence type="ECO:0000313" key="3">
    <source>
        <dbReference type="EMBL" id="KAK9400910.1"/>
    </source>
</evidence>
<reference evidence="3 4" key="1">
    <citation type="journal article" date="2024" name="Proc. Natl. Acad. Sci. U.S.A.">
        <title>The genetic regulatory architecture and epigenomic basis for age-related changes in rattlesnake venom.</title>
        <authorList>
            <person name="Hogan M.P."/>
            <person name="Holding M.L."/>
            <person name="Nystrom G.S."/>
            <person name="Colston T.J."/>
            <person name="Bartlett D.A."/>
            <person name="Mason A.J."/>
            <person name="Ellsworth S.A."/>
            <person name="Rautsaw R.M."/>
            <person name="Lawrence K.C."/>
            <person name="Strickland J.L."/>
            <person name="He B."/>
            <person name="Fraser P."/>
            <person name="Margres M.J."/>
            <person name="Gilbert D.M."/>
            <person name="Gibbs H.L."/>
            <person name="Parkinson C.L."/>
            <person name="Rokyta D.R."/>
        </authorList>
    </citation>
    <scope>NUCLEOTIDE SEQUENCE [LARGE SCALE GENOMIC DNA]</scope>
    <source>
        <strain evidence="3">DRR0105</strain>
    </source>
</reference>
<organism evidence="3 4">
    <name type="scientific">Crotalus adamanteus</name>
    <name type="common">Eastern diamondback rattlesnake</name>
    <dbReference type="NCBI Taxonomy" id="8729"/>
    <lineage>
        <taxon>Eukaryota</taxon>
        <taxon>Metazoa</taxon>
        <taxon>Chordata</taxon>
        <taxon>Craniata</taxon>
        <taxon>Vertebrata</taxon>
        <taxon>Euteleostomi</taxon>
        <taxon>Lepidosauria</taxon>
        <taxon>Squamata</taxon>
        <taxon>Bifurcata</taxon>
        <taxon>Unidentata</taxon>
        <taxon>Episquamata</taxon>
        <taxon>Toxicofera</taxon>
        <taxon>Serpentes</taxon>
        <taxon>Colubroidea</taxon>
        <taxon>Viperidae</taxon>
        <taxon>Crotalinae</taxon>
        <taxon>Crotalus</taxon>
    </lineage>
</organism>
<evidence type="ECO:0000256" key="1">
    <source>
        <dbReference type="SAM" id="MobiDB-lite"/>
    </source>
</evidence>
<protein>
    <submittedName>
        <fullName evidence="3">WW domain binding protein 1-like</fullName>
    </submittedName>
</protein>
<dbReference type="PANTHER" id="PTHR16209">
    <property type="entry name" value="VESICULAR, OVEREXPRESSED IN CANCER, PROSURVIVAL PROTEIN 1"/>
    <property type="match status" value="1"/>
</dbReference>
<comment type="caution">
    <text evidence="3">The sequence shown here is derived from an EMBL/GenBank/DDBJ whole genome shotgun (WGS) entry which is preliminary data.</text>
</comment>
<keyword evidence="2" id="KW-1133">Transmembrane helix</keyword>
<evidence type="ECO:0000256" key="2">
    <source>
        <dbReference type="SAM" id="Phobius"/>
    </source>
</evidence>
<feature type="compositionally biased region" description="Low complexity" evidence="1">
    <location>
        <begin position="306"/>
        <end position="321"/>
    </location>
</feature>